<accession>A0A7H1N177</accession>
<organism evidence="1 2">
    <name type="scientific">Defluviicoccus vanus</name>
    <dbReference type="NCBI Taxonomy" id="111831"/>
    <lineage>
        <taxon>Bacteria</taxon>
        <taxon>Pseudomonadati</taxon>
        <taxon>Pseudomonadota</taxon>
        <taxon>Alphaproteobacteria</taxon>
        <taxon>Rhodospirillales</taxon>
        <taxon>Rhodospirillaceae</taxon>
        <taxon>Defluviicoccus</taxon>
    </lineage>
</organism>
<proteinExistence type="predicted"/>
<dbReference type="EMBL" id="CP053923">
    <property type="protein sequence ID" value="QNT69463.1"/>
    <property type="molecule type" value="Genomic_DNA"/>
</dbReference>
<gene>
    <name evidence="1" type="ORF">HQ394_09150</name>
</gene>
<sequence>MRIELLSRLMADGIEVLDANNQVEAFYFNKITERAQFHRFRQIVLHLGALQDAGRLHVSVLTYEQVILDRVRSQPSTDDITKALENNLSWRQNADGTFTLTRRVRGRVVITDRDIRRTNAERQELNEVASVYPENFVFVDVRDGQIPGRSGELGAPFQIRGAFKLRSLFAILDFVGKSIEKFPEEGVTPDPRSGPIDERRNPVNTLDIRVTDDRPTDSDRAIEYLGRFYSVGTSRWDKLAFTILYELFQATVTEVNQIGIPITIAK</sequence>
<reference evidence="1 2" key="1">
    <citation type="submission" date="2020-05" db="EMBL/GenBank/DDBJ databases">
        <title>Complete closed genome sequence of Defluviicoccus vanus.</title>
        <authorList>
            <person name="Bessarab I."/>
            <person name="Arumugam K."/>
            <person name="Maszenan A.M."/>
            <person name="Seviour R.J."/>
            <person name="Williams R.B."/>
        </authorList>
    </citation>
    <scope>NUCLEOTIDE SEQUENCE [LARGE SCALE GENOMIC DNA]</scope>
    <source>
        <strain evidence="1 2">Ben 114</strain>
    </source>
</reference>
<keyword evidence="2" id="KW-1185">Reference proteome</keyword>
<dbReference type="AlphaFoldDB" id="A0A7H1N177"/>
<evidence type="ECO:0000313" key="2">
    <source>
        <dbReference type="Proteomes" id="UP000516369"/>
    </source>
</evidence>
<name>A0A7H1N177_9PROT</name>
<protein>
    <submittedName>
        <fullName evidence="1">Uncharacterized protein</fullName>
    </submittedName>
</protein>
<dbReference type="Proteomes" id="UP000516369">
    <property type="component" value="Chromosome"/>
</dbReference>
<dbReference type="RefSeq" id="WP_190262965.1">
    <property type="nucleotide sequence ID" value="NZ_CP053923.1"/>
</dbReference>
<evidence type="ECO:0000313" key="1">
    <source>
        <dbReference type="EMBL" id="QNT69463.1"/>
    </source>
</evidence>
<dbReference type="KEGG" id="dvn:HQ394_09150"/>